<proteinExistence type="predicted"/>
<protein>
    <recommendedName>
        <fullName evidence="1">Helix-turn-helix domain-containing protein</fullName>
    </recommendedName>
</protein>
<evidence type="ECO:0000259" key="1">
    <source>
        <dbReference type="Pfam" id="PF12728"/>
    </source>
</evidence>
<accession>A0A6V8Q5L7</accession>
<dbReference type="Proteomes" id="UP000569018">
    <property type="component" value="Unassembled WGS sequence"/>
</dbReference>
<dbReference type="GO" id="GO:0003677">
    <property type="term" value="F:DNA binding"/>
    <property type="evidence" value="ECO:0007669"/>
    <property type="project" value="InterPro"/>
</dbReference>
<dbReference type="InterPro" id="IPR010093">
    <property type="entry name" value="SinI_DNA-bd"/>
</dbReference>
<dbReference type="Pfam" id="PF12728">
    <property type="entry name" value="HTH_17"/>
    <property type="match status" value="1"/>
</dbReference>
<dbReference type="NCBIfam" id="TIGR01764">
    <property type="entry name" value="excise"/>
    <property type="match status" value="1"/>
</dbReference>
<evidence type="ECO:0000313" key="3">
    <source>
        <dbReference type="Proteomes" id="UP000569018"/>
    </source>
</evidence>
<comment type="caution">
    <text evidence="2">The sequence shown here is derived from an EMBL/GenBank/DDBJ whole genome shotgun (WGS) entry which is preliminary data.</text>
</comment>
<reference evidence="2 3" key="1">
    <citation type="journal article" date="2020" name="Front. Microbiol.">
        <title>Single-cell genomics of novel Actinobacteria with the Wood-Ljungdahl pathway discovered in a serpentinizing system.</title>
        <authorList>
            <person name="Merino N."/>
            <person name="Kawai M."/>
            <person name="Boyd E.S."/>
            <person name="Colman D.R."/>
            <person name="McGlynn S.E."/>
            <person name="Nealson K.H."/>
            <person name="Kurokawa K."/>
            <person name="Hongoh Y."/>
        </authorList>
    </citation>
    <scope>NUCLEOTIDE SEQUENCE [LARGE SCALE GENOMIC DNA]</scope>
    <source>
        <strain evidence="2 3">S47</strain>
    </source>
</reference>
<sequence>MIIAFNCNLWYCSNEEEVQMSKIIAHEINPNAYYTTEEAAELLKIPVRTFQLMIARKEVKGVKMGRRWRFLGWDLLDLAGRNKRKRRATLEAWTDRAKQKQETDKSLRASIVERCREIQAAILAERSGRLLPASGELLNQLREGRDDELSNMH</sequence>
<dbReference type="InterPro" id="IPR041657">
    <property type="entry name" value="HTH_17"/>
</dbReference>
<name>A0A6V8Q5L7_9ACTN</name>
<feature type="domain" description="Helix-turn-helix" evidence="1">
    <location>
        <begin position="33"/>
        <end position="79"/>
    </location>
</feature>
<dbReference type="AlphaFoldDB" id="A0A6V8Q5L7"/>
<evidence type="ECO:0000313" key="2">
    <source>
        <dbReference type="EMBL" id="GFP39887.1"/>
    </source>
</evidence>
<dbReference type="EMBL" id="BLSD01000103">
    <property type="protein sequence ID" value="GFP39887.1"/>
    <property type="molecule type" value="Genomic_DNA"/>
</dbReference>
<organism evidence="2 3">
    <name type="scientific">Candidatus Hakubella thermalkaliphila</name>
    <dbReference type="NCBI Taxonomy" id="2754717"/>
    <lineage>
        <taxon>Bacteria</taxon>
        <taxon>Bacillati</taxon>
        <taxon>Actinomycetota</taxon>
        <taxon>Actinomycetota incertae sedis</taxon>
        <taxon>Candidatus Hakubellales</taxon>
        <taxon>Candidatus Hakubellaceae</taxon>
        <taxon>Candidatus Hakubella</taxon>
    </lineage>
</organism>
<gene>
    <name evidence="2" type="ORF">HKBW3S47_01584</name>
</gene>